<dbReference type="PANTHER" id="PTHR43422">
    <property type="entry name" value="THIAMINE THIAZOLE SYNTHASE"/>
    <property type="match status" value="1"/>
</dbReference>
<evidence type="ECO:0000313" key="1">
    <source>
        <dbReference type="EMBL" id="AII06689.1"/>
    </source>
</evidence>
<dbReference type="InterPro" id="IPR036188">
    <property type="entry name" value="FAD/NAD-bd_sf"/>
</dbReference>
<accession>A0A076ETB5</accession>
<dbReference type="Gene3D" id="3.50.50.60">
    <property type="entry name" value="FAD/NAD(P)-binding domain"/>
    <property type="match status" value="1"/>
</dbReference>
<keyword evidence="1" id="KW-0560">Oxidoreductase</keyword>
<reference evidence="1 2" key="1">
    <citation type="submission" date="2014-07" db="EMBL/GenBank/DDBJ databases">
        <title>Genome Sequence of Rhodococcus opacus Strain R7, a Biodegrader of Mono- and Polycyclic Aromatic Hydrocarbons.</title>
        <authorList>
            <person name="Di Gennaro P."/>
            <person name="Zampolli J."/>
            <person name="Presti I."/>
            <person name="Cappelletti M."/>
            <person name="D'Ursi P."/>
            <person name="Orro A."/>
            <person name="Mezzelani A."/>
            <person name="Milanesi L."/>
        </authorList>
    </citation>
    <scope>NUCLEOTIDE SEQUENCE [LARGE SCALE GENOMIC DNA]</scope>
    <source>
        <strain evidence="1 2">R7</strain>
    </source>
</reference>
<dbReference type="GO" id="GO:0004497">
    <property type="term" value="F:monooxygenase activity"/>
    <property type="evidence" value="ECO:0007669"/>
    <property type="project" value="UniProtKB-KW"/>
</dbReference>
<organism evidence="1 2">
    <name type="scientific">Rhodococcus opacus</name>
    <name type="common">Nocardia opaca</name>
    <dbReference type="NCBI Taxonomy" id="37919"/>
    <lineage>
        <taxon>Bacteria</taxon>
        <taxon>Bacillati</taxon>
        <taxon>Actinomycetota</taxon>
        <taxon>Actinomycetes</taxon>
        <taxon>Mycobacteriales</taxon>
        <taxon>Nocardiaceae</taxon>
        <taxon>Rhodococcus</taxon>
    </lineage>
</organism>
<dbReference type="eggNOG" id="COG0654">
    <property type="taxonomic scope" value="Bacteria"/>
</dbReference>
<keyword evidence="1" id="KW-0503">Monooxygenase</keyword>
<dbReference type="SUPFAM" id="SSF51905">
    <property type="entry name" value="FAD/NAD(P)-binding domain"/>
    <property type="match status" value="1"/>
</dbReference>
<sequence length="439" mass="46987">MTHRTTPVGNAVVVGAGMGGLLAAAALTGSFRSVVVLDRDVLPDTATARRCVPQARHVHALLAGGQAAMEDLLPGFVSELLTLGATAGDALGDIRWIVDGHRMAREISGVPGILASRPLVEWQMRRRVEALPNVRILDRSDVTGLIVDGERVTGVTVQHRGGVPPEVVETDLVVDSSGRSSQGVARLGELGFAPPAESQLAVDVSYATRHFRLDPPHLDGDSGIGMAPGPSSPRSGFMGVQEDGTWIVTLAGYGDDVPPLDPDGFLDFVKSFPAPDMYDALRTAEPVDDGVRYRIPTTVRRHYSADDLPSNYLPFADAICSFNPIYGQGMSVAAVEATILRDCLRSGRTHLARRFLRGANRCIDAAWTLTVDNDLRIPAVPGRRSARVRLVNAYTSRLDRAAAVDPAVGSAFLRVTHLLERPGTLLRPATVLRVLLAAR</sequence>
<name>A0A076ETB5_RHOOP</name>
<dbReference type="RefSeq" id="WP_128640138.1">
    <property type="nucleotide sequence ID" value="NZ_CP008947.1"/>
</dbReference>
<dbReference type="Proteomes" id="UP000028488">
    <property type="component" value="Chromosome"/>
</dbReference>
<gene>
    <name evidence="1" type="ORF">EP51_19440</name>
</gene>
<evidence type="ECO:0000313" key="2">
    <source>
        <dbReference type="Proteomes" id="UP000028488"/>
    </source>
</evidence>
<dbReference type="EMBL" id="CP008947">
    <property type="protein sequence ID" value="AII06689.1"/>
    <property type="molecule type" value="Genomic_DNA"/>
</dbReference>
<dbReference type="PANTHER" id="PTHR43422:SF3">
    <property type="entry name" value="THIAMINE THIAZOLE SYNTHASE"/>
    <property type="match status" value="1"/>
</dbReference>
<protein>
    <submittedName>
        <fullName evidence="1">Monooxygenase</fullName>
    </submittedName>
</protein>
<dbReference type="AlphaFoldDB" id="A0A076ETB5"/>
<proteinExistence type="predicted"/>